<dbReference type="PANTHER" id="PTHR25466:SF2">
    <property type="entry name" value="T-LYMPHOCYTE ACTIVATION ANTIGEN CD86"/>
    <property type="match status" value="1"/>
</dbReference>
<keyword evidence="2" id="KW-1003">Cell membrane</keyword>
<protein>
    <recommendedName>
        <fullName evidence="14">Ig-like domain-containing protein</fullName>
    </recommendedName>
</protein>
<keyword evidence="6 12" id="KW-0472">Membrane</keyword>
<evidence type="ECO:0000256" key="4">
    <source>
        <dbReference type="ARBA" id="ARBA00022729"/>
    </source>
</evidence>
<keyword evidence="8" id="KW-0675">Receptor</keyword>
<feature type="chain" id="PRO_5045747757" description="Ig-like domain-containing protein" evidence="13">
    <location>
        <begin position="22"/>
        <end position="331"/>
    </location>
</feature>
<keyword evidence="16" id="KW-1185">Reference proteome</keyword>
<comment type="subcellular location">
    <subcellularLocation>
        <location evidence="1">Cell membrane</location>
        <topology evidence="1">Single-pass type I membrane protein</topology>
    </subcellularLocation>
</comment>
<evidence type="ECO:0000259" key="14">
    <source>
        <dbReference type="PROSITE" id="PS50835"/>
    </source>
</evidence>
<sequence>MQSTMGLSTTVLVMAFLLSDAASMKRQAYFNKTGDLPCEFTNSENISLTDLVVFWQHEKKMVLYELFKGQENPQNINAIYKNRTSLDQDNLTLRLHNVQIKDKGLYQCFIHHLKESQGMIPIHQKDIDLSVLANFSQPEIMLISNRTENSNINMTCSSVQGYPKPKKMYFLLKTINSTYKYDADMKIIQDDDTSLYNVSISLSFLVFPETNTSIFCVLQPESTQLELLSQPYNIDAKPPQPPLPAPDNVFLTALLVLLIGCAIVVLFTTLTKRKKKKPGPSHECEVIRAEGEESEQANERVENRTPERSNEAQCVVNVSKTDPGDKSAAHF</sequence>
<evidence type="ECO:0000313" key="16">
    <source>
        <dbReference type="Proteomes" id="UP001314169"/>
    </source>
</evidence>
<proteinExistence type="predicted"/>
<evidence type="ECO:0000256" key="3">
    <source>
        <dbReference type="ARBA" id="ARBA00022692"/>
    </source>
</evidence>
<evidence type="ECO:0000256" key="2">
    <source>
        <dbReference type="ARBA" id="ARBA00022475"/>
    </source>
</evidence>
<evidence type="ECO:0000256" key="9">
    <source>
        <dbReference type="ARBA" id="ARBA00023180"/>
    </source>
</evidence>
<dbReference type="InterPro" id="IPR036179">
    <property type="entry name" value="Ig-like_dom_sf"/>
</dbReference>
<evidence type="ECO:0000256" key="11">
    <source>
        <dbReference type="SAM" id="MobiDB-lite"/>
    </source>
</evidence>
<dbReference type="InterPro" id="IPR051713">
    <property type="entry name" value="T-cell_Activation_Regulation"/>
</dbReference>
<dbReference type="InterPro" id="IPR013106">
    <property type="entry name" value="Ig_V-set"/>
</dbReference>
<evidence type="ECO:0000256" key="1">
    <source>
        <dbReference type="ARBA" id="ARBA00004251"/>
    </source>
</evidence>
<keyword evidence="7" id="KW-1015">Disulfide bond</keyword>
<dbReference type="PROSITE" id="PS50835">
    <property type="entry name" value="IG_LIKE"/>
    <property type="match status" value="1"/>
</dbReference>
<gene>
    <name evidence="15" type="ORF">MPIPNATIZW_LOCUS10013</name>
</gene>
<feature type="signal peptide" evidence="13">
    <location>
        <begin position="1"/>
        <end position="21"/>
    </location>
</feature>
<feature type="transmembrane region" description="Helical" evidence="12">
    <location>
        <begin position="249"/>
        <end position="270"/>
    </location>
</feature>
<keyword evidence="4 13" id="KW-0732">Signal</keyword>
<evidence type="ECO:0000256" key="10">
    <source>
        <dbReference type="ARBA" id="ARBA00023319"/>
    </source>
</evidence>
<evidence type="ECO:0000256" key="8">
    <source>
        <dbReference type="ARBA" id="ARBA00023170"/>
    </source>
</evidence>
<dbReference type="SUPFAM" id="SSF48726">
    <property type="entry name" value="Immunoglobulin"/>
    <property type="match status" value="1"/>
</dbReference>
<evidence type="ECO:0000313" key="15">
    <source>
        <dbReference type="EMBL" id="CAK6441707.1"/>
    </source>
</evidence>
<feature type="domain" description="Ig-like" evidence="14">
    <location>
        <begin position="36"/>
        <end position="128"/>
    </location>
</feature>
<dbReference type="PANTHER" id="PTHR25466">
    <property type="entry name" value="T-LYMPHOCYTE ACTIVATION ANTIGEN"/>
    <property type="match status" value="1"/>
</dbReference>
<keyword evidence="9" id="KW-0325">Glycoprotein</keyword>
<feature type="compositionally biased region" description="Basic and acidic residues" evidence="11">
    <location>
        <begin position="322"/>
        <end position="331"/>
    </location>
</feature>
<evidence type="ECO:0000256" key="13">
    <source>
        <dbReference type="SAM" id="SignalP"/>
    </source>
</evidence>
<evidence type="ECO:0000256" key="5">
    <source>
        <dbReference type="ARBA" id="ARBA00022989"/>
    </source>
</evidence>
<evidence type="ECO:0000256" key="6">
    <source>
        <dbReference type="ARBA" id="ARBA00023136"/>
    </source>
</evidence>
<dbReference type="InterPro" id="IPR007110">
    <property type="entry name" value="Ig-like_dom"/>
</dbReference>
<dbReference type="EMBL" id="OY882859">
    <property type="protein sequence ID" value="CAK6441707.1"/>
    <property type="molecule type" value="Genomic_DNA"/>
</dbReference>
<evidence type="ECO:0000256" key="12">
    <source>
        <dbReference type="SAM" id="Phobius"/>
    </source>
</evidence>
<keyword evidence="5 12" id="KW-1133">Transmembrane helix</keyword>
<reference evidence="15" key="1">
    <citation type="submission" date="2023-12" db="EMBL/GenBank/DDBJ databases">
        <authorList>
            <person name="Brown T."/>
        </authorList>
    </citation>
    <scope>NUCLEOTIDE SEQUENCE</scope>
</reference>
<name>A0ABN9ZTX8_PIPNA</name>
<dbReference type="Proteomes" id="UP001314169">
    <property type="component" value="Chromosome 2"/>
</dbReference>
<dbReference type="Pfam" id="PF07686">
    <property type="entry name" value="V-set"/>
    <property type="match status" value="1"/>
</dbReference>
<accession>A0ABN9ZTX8</accession>
<keyword evidence="3 12" id="KW-0812">Transmembrane</keyword>
<keyword evidence="10" id="KW-0393">Immunoglobulin domain</keyword>
<dbReference type="SMART" id="SM00406">
    <property type="entry name" value="IGv"/>
    <property type="match status" value="1"/>
</dbReference>
<evidence type="ECO:0000256" key="7">
    <source>
        <dbReference type="ARBA" id="ARBA00023157"/>
    </source>
</evidence>
<feature type="compositionally biased region" description="Basic and acidic residues" evidence="11">
    <location>
        <begin position="280"/>
        <end position="310"/>
    </location>
</feature>
<dbReference type="InterPro" id="IPR013783">
    <property type="entry name" value="Ig-like_fold"/>
</dbReference>
<feature type="region of interest" description="Disordered" evidence="11">
    <location>
        <begin position="274"/>
        <end position="331"/>
    </location>
</feature>
<dbReference type="Gene3D" id="2.60.40.10">
    <property type="entry name" value="Immunoglobulins"/>
    <property type="match status" value="2"/>
</dbReference>
<dbReference type="InterPro" id="IPR037677">
    <property type="entry name" value="CD86_IgV"/>
</dbReference>
<dbReference type="CDD" id="cd16087">
    <property type="entry name" value="IgV_CD86"/>
    <property type="match status" value="1"/>
</dbReference>
<organism evidence="15 16">
    <name type="scientific">Pipistrellus nathusii</name>
    <name type="common">Nathusius' pipistrelle</name>
    <dbReference type="NCBI Taxonomy" id="59473"/>
    <lineage>
        <taxon>Eukaryota</taxon>
        <taxon>Metazoa</taxon>
        <taxon>Chordata</taxon>
        <taxon>Craniata</taxon>
        <taxon>Vertebrata</taxon>
        <taxon>Euteleostomi</taxon>
        <taxon>Mammalia</taxon>
        <taxon>Eutheria</taxon>
        <taxon>Laurasiatheria</taxon>
        <taxon>Chiroptera</taxon>
        <taxon>Yangochiroptera</taxon>
        <taxon>Vespertilionidae</taxon>
        <taxon>Pipistrellus</taxon>
    </lineage>
</organism>